<evidence type="ECO:0000256" key="3">
    <source>
        <dbReference type="ARBA" id="ARBA00007799"/>
    </source>
</evidence>
<dbReference type="GO" id="GO:0005576">
    <property type="term" value="C:extracellular region"/>
    <property type="evidence" value="ECO:0007669"/>
    <property type="project" value="UniProtKB-SubCell"/>
</dbReference>
<evidence type="ECO:0000256" key="7">
    <source>
        <dbReference type="ARBA" id="ARBA00023277"/>
    </source>
</evidence>
<feature type="signal peptide" evidence="10">
    <location>
        <begin position="1"/>
        <end position="19"/>
    </location>
</feature>
<dbReference type="GO" id="GO:0016977">
    <property type="term" value="F:chitosanase activity"/>
    <property type="evidence" value="ECO:0007669"/>
    <property type="project" value="UniProtKB-EC"/>
</dbReference>
<dbReference type="OrthoDB" id="4756206at2759"/>
<organism evidence="11 12">
    <name type="scientific">Pochonia chlamydosporia 170</name>
    <dbReference type="NCBI Taxonomy" id="1380566"/>
    <lineage>
        <taxon>Eukaryota</taxon>
        <taxon>Fungi</taxon>
        <taxon>Dikarya</taxon>
        <taxon>Ascomycota</taxon>
        <taxon>Pezizomycotina</taxon>
        <taxon>Sordariomycetes</taxon>
        <taxon>Hypocreomycetidae</taxon>
        <taxon>Hypocreales</taxon>
        <taxon>Clavicipitaceae</taxon>
        <taxon>Pochonia</taxon>
    </lineage>
</organism>
<dbReference type="Proteomes" id="UP000078397">
    <property type="component" value="Unassembled WGS sequence"/>
</dbReference>
<dbReference type="AlphaFoldDB" id="A0A179FUB2"/>
<evidence type="ECO:0000256" key="6">
    <source>
        <dbReference type="ARBA" id="ARBA00022801"/>
    </source>
</evidence>
<keyword evidence="6 10" id="KW-0378">Hydrolase</keyword>
<gene>
    <name evidence="11" type="ORF">VFPPC_15936</name>
</gene>
<dbReference type="Pfam" id="PF07335">
    <property type="entry name" value="Glyco_hydro_75"/>
    <property type="match status" value="1"/>
</dbReference>
<evidence type="ECO:0000256" key="9">
    <source>
        <dbReference type="ARBA" id="ARBA00023326"/>
    </source>
</evidence>
<evidence type="ECO:0000256" key="8">
    <source>
        <dbReference type="ARBA" id="ARBA00023295"/>
    </source>
</evidence>
<keyword evidence="9 10" id="KW-0624">Polysaccharide degradation</keyword>
<accession>A0A179FUB2</accession>
<keyword evidence="7" id="KW-0119">Carbohydrate metabolism</keyword>
<sequence length="257" mass="26798">MMLSNHLMALTAVIGLARAVLPARAAIPTKVNGADYNKPNAGPPAAWFSGDSSLPVSKVAAAAAKASKVPKDASYVLSEGSSKKATIHSDWAGFSKGAAYVFVADMDVDCDGLDYKCEGNPDGQDETNFGALAAYEVPFVVIPDKFASEHSSELAGNNLVAVICGGKLYYGVFGDTDGDSPEEIGEASWLMARTCFPSEGLNGNNGHTPADVTYIFFTGENSVLPNSAIGNNYVTNFAALKSLGDQLMKDLVGNLGL</sequence>
<evidence type="ECO:0000256" key="1">
    <source>
        <dbReference type="ARBA" id="ARBA00000405"/>
    </source>
</evidence>
<evidence type="ECO:0000256" key="5">
    <source>
        <dbReference type="ARBA" id="ARBA00022729"/>
    </source>
</evidence>
<dbReference type="GO" id="GO:0000272">
    <property type="term" value="P:polysaccharide catabolic process"/>
    <property type="evidence" value="ECO:0007669"/>
    <property type="project" value="UniProtKB-KW"/>
</dbReference>
<evidence type="ECO:0000256" key="2">
    <source>
        <dbReference type="ARBA" id="ARBA00004613"/>
    </source>
</evidence>
<dbReference type="EMBL" id="LSBJ02000003">
    <property type="protein sequence ID" value="OAQ69235.1"/>
    <property type="molecule type" value="Genomic_DNA"/>
</dbReference>
<comment type="function">
    <text evidence="10">Chitosanase catalyzing the endo-type cleavage of chitosan, the deacylated form of chitin. Chitosanase may be crucial in the degradation of the deacetylated portion of chitin in the fungal cell wall.</text>
</comment>
<evidence type="ECO:0000256" key="10">
    <source>
        <dbReference type="RuleBase" id="RU361208"/>
    </source>
</evidence>
<dbReference type="PANTHER" id="PTHR42061:SF4">
    <property type="entry name" value="ENDO-CHITOSANASE"/>
    <property type="match status" value="1"/>
</dbReference>
<dbReference type="EC" id="3.2.1.132" evidence="10"/>
<comment type="catalytic activity">
    <reaction evidence="1 10">
        <text>Endohydrolysis of beta-(1-&gt;4)-linkages between D-glucosamine residues in a partly acetylated chitosan.</text>
        <dbReference type="EC" id="3.2.1.132"/>
    </reaction>
</comment>
<dbReference type="GeneID" id="28857683"/>
<reference evidence="11 12" key="1">
    <citation type="journal article" date="2016" name="PLoS Pathog.">
        <title>Biosynthesis of antibiotic leucinostatins in bio-control fungus Purpureocillium lilacinum and their inhibition on phytophthora revealed by genome mining.</title>
        <authorList>
            <person name="Wang G."/>
            <person name="Liu Z."/>
            <person name="Lin R."/>
            <person name="Li E."/>
            <person name="Mao Z."/>
            <person name="Ling J."/>
            <person name="Yang Y."/>
            <person name="Yin W.B."/>
            <person name="Xie B."/>
        </authorList>
    </citation>
    <scope>NUCLEOTIDE SEQUENCE [LARGE SCALE GENOMIC DNA]</scope>
    <source>
        <strain evidence="11">170</strain>
    </source>
</reference>
<keyword evidence="4" id="KW-0964">Secreted</keyword>
<proteinExistence type="inferred from homology"/>
<comment type="subcellular location">
    <subcellularLocation>
        <location evidence="2 10">Secreted</location>
    </subcellularLocation>
</comment>
<keyword evidence="12" id="KW-1185">Reference proteome</keyword>
<comment type="caution">
    <text evidence="11">The sequence shown here is derived from an EMBL/GenBank/DDBJ whole genome shotgun (WGS) entry which is preliminary data.</text>
</comment>
<keyword evidence="5 10" id="KW-0732">Signal</keyword>
<comment type="similarity">
    <text evidence="3 10">Belongs to the glycosyl hydrolase 75 family.</text>
</comment>
<evidence type="ECO:0000256" key="4">
    <source>
        <dbReference type="ARBA" id="ARBA00022525"/>
    </source>
</evidence>
<name>A0A179FUB2_METCM</name>
<feature type="chain" id="PRO_5007950191" description="Endo-chitosanase" evidence="10">
    <location>
        <begin position="20"/>
        <end position="257"/>
    </location>
</feature>
<evidence type="ECO:0000313" key="12">
    <source>
        <dbReference type="Proteomes" id="UP000078397"/>
    </source>
</evidence>
<dbReference type="PANTHER" id="PTHR42061">
    <property type="entry name" value="ENDO-CHITOSANASE"/>
    <property type="match status" value="1"/>
</dbReference>
<keyword evidence="8 10" id="KW-0326">Glycosidase</keyword>
<dbReference type="RefSeq" id="XP_018146085.1">
    <property type="nucleotide sequence ID" value="XM_018293689.1"/>
</dbReference>
<evidence type="ECO:0000313" key="11">
    <source>
        <dbReference type="EMBL" id="OAQ69235.1"/>
    </source>
</evidence>
<protein>
    <recommendedName>
        <fullName evidence="10">Endo-chitosanase</fullName>
        <ecNumber evidence="10">3.2.1.132</ecNumber>
    </recommendedName>
</protein>
<dbReference type="InterPro" id="IPR009939">
    <property type="entry name" value="Chitosanase_fungal"/>
</dbReference>
<dbReference type="STRING" id="1380566.A0A179FUB2"/>
<dbReference type="KEGG" id="pchm:VFPPC_15936"/>